<comment type="similarity">
    <text evidence="1">Belongs to the universal stress protein A family.</text>
</comment>
<gene>
    <name evidence="2" type="ORF">AV649_21090</name>
</gene>
<dbReference type="Gene3D" id="3.40.50.620">
    <property type="entry name" value="HUPs"/>
    <property type="match status" value="1"/>
</dbReference>
<dbReference type="SUPFAM" id="SSF52402">
    <property type="entry name" value="Adenine nucleotide alpha hydrolases-like"/>
    <property type="match status" value="1"/>
</dbReference>
<reference evidence="3" key="1">
    <citation type="submission" date="2016-01" db="EMBL/GenBank/DDBJ databases">
        <title>Whole genome sequencing of Bhargavaea cecembensis T14.</title>
        <authorList>
            <person name="Hong K.W."/>
        </authorList>
    </citation>
    <scope>NUCLEOTIDE SEQUENCE [LARGE SCALE GENOMIC DNA]</scope>
    <source>
        <strain evidence="3">M19</strain>
    </source>
</reference>
<dbReference type="PRINTS" id="PR01438">
    <property type="entry name" value="UNVRSLSTRESS"/>
</dbReference>
<dbReference type="Pfam" id="PF00582">
    <property type="entry name" value="Usp"/>
    <property type="match status" value="1"/>
</dbReference>
<proteinExistence type="inferred from homology"/>
<dbReference type="RefSeq" id="WP_048012917.1">
    <property type="nucleotide sequence ID" value="NZ_CP085398.1"/>
</dbReference>
<dbReference type="CDD" id="cd00293">
    <property type="entry name" value="USP-like"/>
    <property type="match status" value="1"/>
</dbReference>
<dbReference type="InterPro" id="IPR006016">
    <property type="entry name" value="UspA"/>
</dbReference>
<dbReference type="OrthoDB" id="2426295at2"/>
<protein>
    <submittedName>
        <fullName evidence="2">Uncharacterized protein</fullName>
    </submittedName>
</protein>
<sequence>MYQHILVAYDDTDGSRKALDEALKLKNQSLDTKMTILYVTDEKMPNQAVDHFTPPHAMAATSPGVDQQIVGDTALQRDPHVYDGAEERQSIHEIGEIHPVLQHVQEKLDPHKIEAEYIHLAGSEEKRICEYAAENEVDLVIMGRSGKSGMKKLMLGSVSEKVVKNCETNVLVVK</sequence>
<dbReference type="InterPro" id="IPR014729">
    <property type="entry name" value="Rossmann-like_a/b/a_fold"/>
</dbReference>
<evidence type="ECO:0000313" key="3">
    <source>
        <dbReference type="Proteomes" id="UP000076510"/>
    </source>
</evidence>
<dbReference type="PATRIC" id="fig|189381.10.peg.3849"/>
<dbReference type="PANTHER" id="PTHR46268:SF6">
    <property type="entry name" value="UNIVERSAL STRESS PROTEIN UP12"/>
    <property type="match status" value="1"/>
</dbReference>
<comment type="caution">
    <text evidence="2">The sequence shown here is derived from an EMBL/GenBank/DDBJ whole genome shotgun (WGS) entry which is preliminary data.</text>
</comment>
<name>A0A0J5T9B9_9BACI</name>
<dbReference type="InterPro" id="IPR006015">
    <property type="entry name" value="Universal_stress_UspA"/>
</dbReference>
<dbReference type="AlphaFoldDB" id="A0A0J5T9B9"/>
<dbReference type="EMBL" id="LQQY01000021">
    <property type="protein sequence ID" value="KZE47714.1"/>
    <property type="molecule type" value="Genomic_DNA"/>
</dbReference>
<dbReference type="PANTHER" id="PTHR46268">
    <property type="entry name" value="STRESS RESPONSE PROTEIN NHAX"/>
    <property type="match status" value="1"/>
</dbReference>
<organism evidence="2 3">
    <name type="scientific">Rossellomorea marisflavi</name>
    <dbReference type="NCBI Taxonomy" id="189381"/>
    <lineage>
        <taxon>Bacteria</taxon>
        <taxon>Bacillati</taxon>
        <taxon>Bacillota</taxon>
        <taxon>Bacilli</taxon>
        <taxon>Bacillales</taxon>
        <taxon>Bacillaceae</taxon>
        <taxon>Rossellomorea</taxon>
    </lineage>
</organism>
<accession>A0A0J5T9B9</accession>
<dbReference type="Proteomes" id="UP000076510">
    <property type="component" value="Unassembled WGS sequence"/>
</dbReference>
<evidence type="ECO:0000256" key="1">
    <source>
        <dbReference type="ARBA" id="ARBA00008791"/>
    </source>
</evidence>
<evidence type="ECO:0000313" key="2">
    <source>
        <dbReference type="EMBL" id="KZE47714.1"/>
    </source>
</evidence>